<evidence type="ECO:0000313" key="3">
    <source>
        <dbReference type="Proteomes" id="UP000729402"/>
    </source>
</evidence>
<feature type="compositionally biased region" description="Basic residues" evidence="1">
    <location>
        <begin position="95"/>
        <end position="108"/>
    </location>
</feature>
<organism evidence="2 3">
    <name type="scientific">Zizania palustris</name>
    <name type="common">Northern wild rice</name>
    <dbReference type="NCBI Taxonomy" id="103762"/>
    <lineage>
        <taxon>Eukaryota</taxon>
        <taxon>Viridiplantae</taxon>
        <taxon>Streptophyta</taxon>
        <taxon>Embryophyta</taxon>
        <taxon>Tracheophyta</taxon>
        <taxon>Spermatophyta</taxon>
        <taxon>Magnoliopsida</taxon>
        <taxon>Liliopsida</taxon>
        <taxon>Poales</taxon>
        <taxon>Poaceae</taxon>
        <taxon>BOP clade</taxon>
        <taxon>Oryzoideae</taxon>
        <taxon>Oryzeae</taxon>
        <taxon>Zizaniinae</taxon>
        <taxon>Zizania</taxon>
    </lineage>
</organism>
<protein>
    <submittedName>
        <fullName evidence="2">Uncharacterized protein</fullName>
    </submittedName>
</protein>
<dbReference type="PANTHER" id="PTHR47481">
    <property type="match status" value="1"/>
</dbReference>
<gene>
    <name evidence="2" type="ORF">GUJ93_ZPchr0004g38980</name>
</gene>
<dbReference type="PANTHER" id="PTHR47481:SF31">
    <property type="entry name" value="OS01G0873500 PROTEIN"/>
    <property type="match status" value="1"/>
</dbReference>
<reference evidence="2" key="1">
    <citation type="journal article" date="2021" name="bioRxiv">
        <title>Whole Genome Assembly and Annotation of Northern Wild Rice, Zizania palustris L., Supports a Whole Genome Duplication in the Zizania Genus.</title>
        <authorList>
            <person name="Haas M."/>
            <person name="Kono T."/>
            <person name="Macchietto M."/>
            <person name="Millas R."/>
            <person name="McGilp L."/>
            <person name="Shao M."/>
            <person name="Duquette J."/>
            <person name="Hirsch C.N."/>
            <person name="Kimball J."/>
        </authorList>
    </citation>
    <scope>NUCLEOTIDE SEQUENCE</scope>
    <source>
        <tissue evidence="2">Fresh leaf tissue</tissue>
    </source>
</reference>
<dbReference type="OrthoDB" id="1675099at2759"/>
<dbReference type="EMBL" id="JAAALK010000285">
    <property type="protein sequence ID" value="KAG8065373.1"/>
    <property type="molecule type" value="Genomic_DNA"/>
</dbReference>
<dbReference type="AlphaFoldDB" id="A0A8J5VZH7"/>
<comment type="caution">
    <text evidence="2">The sequence shown here is derived from an EMBL/GenBank/DDBJ whole genome shotgun (WGS) entry which is preliminary data.</text>
</comment>
<keyword evidence="3" id="KW-1185">Reference proteome</keyword>
<feature type="compositionally biased region" description="Gly residues" evidence="1">
    <location>
        <begin position="114"/>
        <end position="134"/>
    </location>
</feature>
<evidence type="ECO:0000313" key="2">
    <source>
        <dbReference type="EMBL" id="KAG8065373.1"/>
    </source>
</evidence>
<name>A0A8J5VZH7_ZIZPA</name>
<reference evidence="2" key="2">
    <citation type="submission" date="2021-02" db="EMBL/GenBank/DDBJ databases">
        <authorList>
            <person name="Kimball J.A."/>
            <person name="Haas M.W."/>
            <person name="Macchietto M."/>
            <person name="Kono T."/>
            <person name="Duquette J."/>
            <person name="Shao M."/>
        </authorList>
    </citation>
    <scope>NUCLEOTIDE SEQUENCE</scope>
    <source>
        <tissue evidence="2">Fresh leaf tissue</tissue>
    </source>
</reference>
<evidence type="ECO:0000256" key="1">
    <source>
        <dbReference type="SAM" id="MobiDB-lite"/>
    </source>
</evidence>
<dbReference type="Proteomes" id="UP000729402">
    <property type="component" value="Unassembled WGS sequence"/>
</dbReference>
<proteinExistence type="predicted"/>
<feature type="region of interest" description="Disordered" evidence="1">
    <location>
        <begin position="87"/>
        <end position="177"/>
    </location>
</feature>
<sequence length="177" mass="18592">MSITDYCCRLKGLADALRDVGEPVSDRTQVLNLIRGLSPRFATRMELLAAQVPFPMFASARSQLLLAEMRRPANNSIDTALLANQNSFTGNRASGGHRRGCGRGRQSGRHTENGGRGGPIGGGGTPAPGGGGTPSPGNVRPPGGLHPMSNRGFTPPPRPWMVYNPWVASPWASGGPP</sequence>
<accession>A0A8J5VZH7</accession>